<keyword evidence="7" id="KW-0005">Acetoin biosynthesis</keyword>
<dbReference type="GO" id="GO:0047605">
    <property type="term" value="F:acetolactate decarboxylase activity"/>
    <property type="evidence" value="ECO:0007669"/>
    <property type="project" value="UniProtKB-EC"/>
</dbReference>
<comment type="pathway">
    <text evidence="2">Polyol metabolism; (R,R)-butane-2,3-diol biosynthesis; (R,R)-butane-2,3-diol from pyruvate: step 2/3.</text>
</comment>
<dbReference type="EC" id="4.1.1.5" evidence="4"/>
<reference evidence="9" key="1">
    <citation type="journal article" date="2020" name="Stud. Mycol.">
        <title>101 Dothideomycetes genomes: a test case for predicting lifestyles and emergence of pathogens.</title>
        <authorList>
            <person name="Haridas S."/>
            <person name="Albert R."/>
            <person name="Binder M."/>
            <person name="Bloem J."/>
            <person name="Labutti K."/>
            <person name="Salamov A."/>
            <person name="Andreopoulos B."/>
            <person name="Baker S."/>
            <person name="Barry K."/>
            <person name="Bills G."/>
            <person name="Bluhm B."/>
            <person name="Cannon C."/>
            <person name="Castanera R."/>
            <person name="Culley D."/>
            <person name="Daum C."/>
            <person name="Ezra D."/>
            <person name="Gonzalez J."/>
            <person name="Henrissat B."/>
            <person name="Kuo A."/>
            <person name="Liang C."/>
            <person name="Lipzen A."/>
            <person name="Lutzoni F."/>
            <person name="Magnuson J."/>
            <person name="Mondo S."/>
            <person name="Nolan M."/>
            <person name="Ohm R."/>
            <person name="Pangilinan J."/>
            <person name="Park H.-J."/>
            <person name="Ramirez L."/>
            <person name="Alfaro M."/>
            <person name="Sun H."/>
            <person name="Tritt A."/>
            <person name="Yoshinaga Y."/>
            <person name="Zwiers L.-H."/>
            <person name="Turgeon B."/>
            <person name="Goodwin S."/>
            <person name="Spatafora J."/>
            <person name="Crous P."/>
            <person name="Grigoriev I."/>
        </authorList>
    </citation>
    <scope>NUCLEOTIDE SEQUENCE</scope>
    <source>
        <strain evidence="9">CBS 121410</strain>
    </source>
</reference>
<comment type="similarity">
    <text evidence="3">Belongs to the alpha-acetolactate decarboxylase family.</text>
</comment>
<dbReference type="Pfam" id="PF03306">
    <property type="entry name" value="AAL_decarboxy"/>
    <property type="match status" value="1"/>
</dbReference>
<dbReference type="EMBL" id="ML978711">
    <property type="protein sequence ID" value="KAF2091562.1"/>
    <property type="molecule type" value="Genomic_DNA"/>
</dbReference>
<protein>
    <recommendedName>
        <fullName evidence="5">Alpha-acetolactate decarboxylase</fullName>
        <ecNumber evidence="4">4.1.1.5</ecNumber>
    </recommendedName>
</protein>
<comment type="catalytic activity">
    <reaction evidence="1">
        <text>(2S)-2-acetolactate + H(+) = (R)-acetoin + CO2</text>
        <dbReference type="Rhea" id="RHEA:21580"/>
        <dbReference type="ChEBI" id="CHEBI:15378"/>
        <dbReference type="ChEBI" id="CHEBI:15686"/>
        <dbReference type="ChEBI" id="CHEBI:16526"/>
        <dbReference type="ChEBI" id="CHEBI:58476"/>
        <dbReference type="EC" id="4.1.1.5"/>
    </reaction>
</comment>
<dbReference type="GO" id="GO:0045151">
    <property type="term" value="P:acetoin biosynthetic process"/>
    <property type="evidence" value="ECO:0007669"/>
    <property type="project" value="UniProtKB-KW"/>
</dbReference>
<comment type="caution">
    <text evidence="9">The sequence shown here is derived from an EMBL/GenBank/DDBJ whole genome shotgun (WGS) entry which is preliminary data.</text>
</comment>
<evidence type="ECO:0000256" key="1">
    <source>
        <dbReference type="ARBA" id="ARBA00001784"/>
    </source>
</evidence>
<dbReference type="Gene3D" id="3.30.1330.80">
    <property type="entry name" value="Hypothetical protein, similar to alpha- acetolactate decarboxylase, domain 2"/>
    <property type="match status" value="2"/>
</dbReference>
<name>A0A9P4I3Q0_9PEZI</name>
<dbReference type="PANTHER" id="PTHR35524">
    <property type="entry name" value="ALPHA-ACETOLACTATE DECARBOXYLASE"/>
    <property type="match status" value="1"/>
</dbReference>
<evidence type="ECO:0000256" key="5">
    <source>
        <dbReference type="ARBA" id="ARBA00020164"/>
    </source>
</evidence>
<dbReference type="SUPFAM" id="SSF117856">
    <property type="entry name" value="AF0104/ALDC/Ptd012-like"/>
    <property type="match status" value="1"/>
</dbReference>
<evidence type="ECO:0000256" key="3">
    <source>
        <dbReference type="ARBA" id="ARBA00007106"/>
    </source>
</evidence>
<dbReference type="InterPro" id="IPR005128">
    <property type="entry name" value="Acetolactate_a_deCO2ase"/>
</dbReference>
<sequence length="236" mass="25635">MVASIPNDIFQYSLFSAHSQGFRSGGPPVFNLTSHGDHGIGIFAPTNPQTPNPASGEDGEDAMVMMDAVAYRISSSGGNDAKAEKADPKAVMPFVMVTNFKTSFLDEVKGLTMDILKERFGLVGMQATGGPNSYMPFIVEGEFKRMHLGRKKMGRTLENVNGTIVGFVVPEWASVVSGPRIQACFLSEEETEGVRLGGWVYDFQAVEHESYVMSGKTGRFHLGFPQGGEWEGVKIN</sequence>
<evidence type="ECO:0000313" key="9">
    <source>
        <dbReference type="EMBL" id="KAF2091562.1"/>
    </source>
</evidence>
<gene>
    <name evidence="9" type="ORF">K490DRAFT_31545</name>
</gene>
<evidence type="ECO:0000256" key="2">
    <source>
        <dbReference type="ARBA" id="ARBA00005170"/>
    </source>
</evidence>
<keyword evidence="6" id="KW-0210">Decarboxylase</keyword>
<dbReference type="Proteomes" id="UP000799776">
    <property type="component" value="Unassembled WGS sequence"/>
</dbReference>
<dbReference type="AlphaFoldDB" id="A0A9P4I3Q0"/>
<evidence type="ECO:0000256" key="8">
    <source>
        <dbReference type="ARBA" id="ARBA00023239"/>
    </source>
</evidence>
<dbReference type="PANTHER" id="PTHR35524:SF1">
    <property type="entry name" value="ALPHA-ACETOLACTATE DECARBOXYLASE"/>
    <property type="match status" value="1"/>
</dbReference>
<accession>A0A9P4I3Q0</accession>
<evidence type="ECO:0000256" key="6">
    <source>
        <dbReference type="ARBA" id="ARBA00022793"/>
    </source>
</evidence>
<keyword evidence="10" id="KW-1185">Reference proteome</keyword>
<keyword evidence="8" id="KW-0456">Lyase</keyword>
<evidence type="ECO:0000313" key="10">
    <source>
        <dbReference type="Proteomes" id="UP000799776"/>
    </source>
</evidence>
<proteinExistence type="inferred from homology"/>
<evidence type="ECO:0000256" key="4">
    <source>
        <dbReference type="ARBA" id="ARBA00013204"/>
    </source>
</evidence>
<organism evidence="9 10">
    <name type="scientific">Saccharata proteae CBS 121410</name>
    <dbReference type="NCBI Taxonomy" id="1314787"/>
    <lineage>
        <taxon>Eukaryota</taxon>
        <taxon>Fungi</taxon>
        <taxon>Dikarya</taxon>
        <taxon>Ascomycota</taxon>
        <taxon>Pezizomycotina</taxon>
        <taxon>Dothideomycetes</taxon>
        <taxon>Dothideomycetes incertae sedis</taxon>
        <taxon>Botryosphaeriales</taxon>
        <taxon>Saccharataceae</taxon>
        <taxon>Saccharata</taxon>
    </lineage>
</organism>
<evidence type="ECO:0000256" key="7">
    <source>
        <dbReference type="ARBA" id="ARBA00023061"/>
    </source>
</evidence>
<dbReference type="OrthoDB" id="509395at2759"/>